<evidence type="ECO:0000313" key="1">
    <source>
        <dbReference type="EMBL" id="KAK2876953.1"/>
    </source>
</evidence>
<proteinExistence type="predicted"/>
<dbReference type="Proteomes" id="UP001187343">
    <property type="component" value="Unassembled WGS sequence"/>
</dbReference>
<accession>A0AA88P6C2</accession>
<reference evidence="1" key="1">
    <citation type="submission" date="2023-08" db="EMBL/GenBank/DDBJ databases">
        <title>Chromosome-level Genome Assembly of mud carp (Cirrhinus molitorella).</title>
        <authorList>
            <person name="Liu H."/>
        </authorList>
    </citation>
    <scope>NUCLEOTIDE SEQUENCE</scope>
    <source>
        <strain evidence="1">Prfri</strain>
        <tissue evidence="1">Muscle</tissue>
    </source>
</reference>
<keyword evidence="2" id="KW-1185">Reference proteome</keyword>
<evidence type="ECO:0000313" key="2">
    <source>
        <dbReference type="Proteomes" id="UP001187343"/>
    </source>
</evidence>
<name>A0AA88P6C2_9TELE</name>
<gene>
    <name evidence="1" type="ORF">Q8A67_021049</name>
</gene>
<comment type="caution">
    <text evidence="1">The sequence shown here is derived from an EMBL/GenBank/DDBJ whole genome shotgun (WGS) entry which is preliminary data.</text>
</comment>
<sequence>MTIINARCLKFSVFLANEISVGKSTGGSSPPERSSAEHRISDMLKSSFCVCVVLEIRQQPKCERKWKDGMGWKAPFLKFHQASRALRAFGSSGRLTDSPAGWHLCLLPARSALAAFVRPSVRSSYSNSLLGWRLDLRPTGLPLITERNTNTMLRSLARSPAFWDDPMHHQLKSDGTLLHAVMCPEGVTFVWWRNATQVSSVTRSIARGPPVLLR</sequence>
<organism evidence="1 2">
    <name type="scientific">Cirrhinus molitorella</name>
    <name type="common">mud carp</name>
    <dbReference type="NCBI Taxonomy" id="172907"/>
    <lineage>
        <taxon>Eukaryota</taxon>
        <taxon>Metazoa</taxon>
        <taxon>Chordata</taxon>
        <taxon>Craniata</taxon>
        <taxon>Vertebrata</taxon>
        <taxon>Euteleostomi</taxon>
        <taxon>Actinopterygii</taxon>
        <taxon>Neopterygii</taxon>
        <taxon>Teleostei</taxon>
        <taxon>Ostariophysi</taxon>
        <taxon>Cypriniformes</taxon>
        <taxon>Cyprinidae</taxon>
        <taxon>Labeoninae</taxon>
        <taxon>Labeonini</taxon>
        <taxon>Cirrhinus</taxon>
    </lineage>
</organism>
<dbReference type="EMBL" id="JAUYZG010000020">
    <property type="protein sequence ID" value="KAK2876953.1"/>
    <property type="molecule type" value="Genomic_DNA"/>
</dbReference>
<protein>
    <submittedName>
        <fullName evidence="1">Uncharacterized protein</fullName>
    </submittedName>
</protein>
<dbReference type="AlphaFoldDB" id="A0AA88P6C2"/>